<evidence type="ECO:0000256" key="3">
    <source>
        <dbReference type="ARBA" id="ARBA00023006"/>
    </source>
</evidence>
<dbReference type="GO" id="GO:0000045">
    <property type="term" value="P:autophagosome assembly"/>
    <property type="evidence" value="ECO:0007669"/>
    <property type="project" value="InterPro"/>
</dbReference>
<dbReference type="InterPro" id="IPR029071">
    <property type="entry name" value="Ubiquitin-like_domsf"/>
</dbReference>
<dbReference type="GO" id="GO:0061723">
    <property type="term" value="P:glycophagy"/>
    <property type="evidence" value="ECO:0007669"/>
    <property type="project" value="TreeGrafter"/>
</dbReference>
<dbReference type="CDD" id="cd01612">
    <property type="entry name" value="Ubl_ATG12"/>
    <property type="match status" value="1"/>
</dbReference>
<dbReference type="GO" id="GO:0034727">
    <property type="term" value="P:piecemeal microautophagy of the nucleus"/>
    <property type="evidence" value="ECO:0007669"/>
    <property type="project" value="TreeGrafter"/>
</dbReference>
<evidence type="ECO:0000256" key="1">
    <source>
        <dbReference type="ARBA" id="ARBA00022499"/>
    </source>
</evidence>
<dbReference type="OrthoDB" id="10003551at2759"/>
<dbReference type="GO" id="GO:0000421">
    <property type="term" value="C:autophagosome membrane"/>
    <property type="evidence" value="ECO:0007669"/>
    <property type="project" value="TreeGrafter"/>
</dbReference>
<comment type="similarity">
    <text evidence="4">Belongs to the ATG12 family.</text>
</comment>
<dbReference type="GO" id="GO:0097352">
    <property type="term" value="P:autophagosome maturation"/>
    <property type="evidence" value="ECO:0007669"/>
    <property type="project" value="TreeGrafter"/>
</dbReference>
<sequence>MGFIHEAMDRAKETIEKALGGVQRQYEKVFEIICGGLHRPLQATSHILNPRCFPLKSSQGNEKGTLIRKKHLLILTWIAGTDKFIKVIDFLRHQLHRETLFVYVNSAFSPNPDELVIDLYNNFGFDGKLVVNYACSMAWG</sequence>
<gene>
    <name evidence="5" type="ORF">H5410_062727</name>
</gene>
<keyword evidence="3 4" id="KW-0072">Autophagy</keyword>
<evidence type="ECO:0000256" key="2">
    <source>
        <dbReference type="ARBA" id="ARBA00022786"/>
    </source>
</evidence>
<dbReference type="SUPFAM" id="SSF54236">
    <property type="entry name" value="Ubiquitin-like"/>
    <property type="match status" value="1"/>
</dbReference>
<keyword evidence="2 4" id="KW-0833">Ubl conjugation pathway</keyword>
<evidence type="ECO:0000256" key="4">
    <source>
        <dbReference type="RuleBase" id="RU361201"/>
    </source>
</evidence>
<dbReference type="GO" id="GO:0019776">
    <property type="term" value="F:Atg8-family ligase activity"/>
    <property type="evidence" value="ECO:0007669"/>
    <property type="project" value="TreeGrafter"/>
</dbReference>
<comment type="subunit">
    <text evidence="4">Forms a conjugate with ATG5.</text>
</comment>
<dbReference type="GO" id="GO:0034274">
    <property type="term" value="C:Atg12-Atg5-Atg16 complex"/>
    <property type="evidence" value="ECO:0007669"/>
    <property type="project" value="TreeGrafter"/>
</dbReference>
<reference evidence="5 6" key="1">
    <citation type="submission" date="2020-09" db="EMBL/GenBank/DDBJ databases">
        <title>De no assembly of potato wild relative species, Solanum commersonii.</title>
        <authorList>
            <person name="Cho K."/>
        </authorList>
    </citation>
    <scope>NUCLEOTIDE SEQUENCE [LARGE SCALE GENOMIC DNA]</scope>
    <source>
        <strain evidence="5">LZ3.2</strain>
        <tissue evidence="5">Leaf</tissue>
    </source>
</reference>
<keyword evidence="6" id="KW-1185">Reference proteome</keyword>
<protein>
    <recommendedName>
        <fullName evidence="4">Ubiquitin-like protein ATG12</fullName>
    </recommendedName>
</protein>
<name>A0A9J5WBG3_SOLCO</name>
<dbReference type="PANTHER" id="PTHR13385:SF0">
    <property type="entry name" value="UBIQUITIN-LIKE PROTEIN ATG12"/>
    <property type="match status" value="1"/>
</dbReference>
<comment type="function">
    <text evidence="4">Ubiquitin-like protein involved in cytoplasm to vacuole transport (Cvt) and autophagic vesicle formation.</text>
</comment>
<dbReference type="GO" id="GO:0034045">
    <property type="term" value="C:phagophore assembly site membrane"/>
    <property type="evidence" value="ECO:0007669"/>
    <property type="project" value="TreeGrafter"/>
</dbReference>
<dbReference type="PANTHER" id="PTHR13385">
    <property type="entry name" value="AUTOPHAGY PROTEIN 12"/>
    <property type="match status" value="1"/>
</dbReference>
<proteinExistence type="inferred from homology"/>
<dbReference type="GO" id="GO:0000422">
    <property type="term" value="P:autophagy of mitochondrion"/>
    <property type="evidence" value="ECO:0007669"/>
    <property type="project" value="TreeGrafter"/>
</dbReference>
<dbReference type="EMBL" id="JACXVP010000012">
    <property type="protein sequence ID" value="KAG5572961.1"/>
    <property type="molecule type" value="Genomic_DNA"/>
</dbReference>
<dbReference type="Gene3D" id="3.10.20.90">
    <property type="entry name" value="Phosphatidylinositol 3-kinase Catalytic Subunit, Chain A, domain 1"/>
    <property type="match status" value="1"/>
</dbReference>
<accession>A0A9J5WBG3</accession>
<dbReference type="Proteomes" id="UP000824120">
    <property type="component" value="Chromosome 12"/>
</dbReference>
<keyword evidence="1 4" id="KW-1017">Isopeptide bond</keyword>
<comment type="caution">
    <text evidence="5">The sequence shown here is derived from an EMBL/GenBank/DDBJ whole genome shotgun (WGS) entry which is preliminary data.</text>
</comment>
<evidence type="ECO:0000313" key="6">
    <source>
        <dbReference type="Proteomes" id="UP000824120"/>
    </source>
</evidence>
<organism evidence="5 6">
    <name type="scientific">Solanum commersonii</name>
    <name type="common">Commerson's wild potato</name>
    <name type="synonym">Commerson's nightshade</name>
    <dbReference type="NCBI Taxonomy" id="4109"/>
    <lineage>
        <taxon>Eukaryota</taxon>
        <taxon>Viridiplantae</taxon>
        <taxon>Streptophyta</taxon>
        <taxon>Embryophyta</taxon>
        <taxon>Tracheophyta</taxon>
        <taxon>Spermatophyta</taxon>
        <taxon>Magnoliopsida</taxon>
        <taxon>eudicotyledons</taxon>
        <taxon>Gunneridae</taxon>
        <taxon>Pentapetalae</taxon>
        <taxon>asterids</taxon>
        <taxon>lamiids</taxon>
        <taxon>Solanales</taxon>
        <taxon>Solanaceae</taxon>
        <taxon>Solanoideae</taxon>
        <taxon>Solaneae</taxon>
        <taxon>Solanum</taxon>
    </lineage>
</organism>
<dbReference type="InterPro" id="IPR007242">
    <property type="entry name" value="Atg12"/>
</dbReference>
<evidence type="ECO:0000313" key="5">
    <source>
        <dbReference type="EMBL" id="KAG5572961.1"/>
    </source>
</evidence>
<dbReference type="Pfam" id="PF04110">
    <property type="entry name" value="APG12"/>
    <property type="match status" value="1"/>
</dbReference>
<dbReference type="AlphaFoldDB" id="A0A9J5WBG3"/>